<dbReference type="Proteomes" id="UP000321717">
    <property type="component" value="Unassembled WGS sequence"/>
</dbReference>
<accession>A0A512HM35</accession>
<organism evidence="2 3">
    <name type="scientific">Ciceribacter naphthalenivorans</name>
    <dbReference type="NCBI Taxonomy" id="1118451"/>
    <lineage>
        <taxon>Bacteria</taxon>
        <taxon>Pseudomonadati</taxon>
        <taxon>Pseudomonadota</taxon>
        <taxon>Alphaproteobacteria</taxon>
        <taxon>Hyphomicrobiales</taxon>
        <taxon>Rhizobiaceae</taxon>
        <taxon>Ciceribacter</taxon>
    </lineage>
</organism>
<comment type="caution">
    <text evidence="2">The sequence shown here is derived from an EMBL/GenBank/DDBJ whole genome shotgun (WGS) entry which is preliminary data.</text>
</comment>
<dbReference type="InterPro" id="IPR036390">
    <property type="entry name" value="WH_DNA-bd_sf"/>
</dbReference>
<dbReference type="SMART" id="SM00419">
    <property type="entry name" value="HTH_CRP"/>
    <property type="match status" value="1"/>
</dbReference>
<dbReference type="AlphaFoldDB" id="A0A512HM35"/>
<keyword evidence="3" id="KW-1185">Reference proteome</keyword>
<evidence type="ECO:0000313" key="3">
    <source>
        <dbReference type="Proteomes" id="UP000321717"/>
    </source>
</evidence>
<dbReference type="PROSITE" id="PS51063">
    <property type="entry name" value="HTH_CRP_2"/>
    <property type="match status" value="1"/>
</dbReference>
<dbReference type="Pfam" id="PF13545">
    <property type="entry name" value="HTH_Crp_2"/>
    <property type="match status" value="1"/>
</dbReference>
<dbReference type="InterPro" id="IPR012318">
    <property type="entry name" value="HTH_CRP"/>
</dbReference>
<feature type="domain" description="HTH crp-type" evidence="1">
    <location>
        <begin position="101"/>
        <end position="175"/>
    </location>
</feature>
<dbReference type="GO" id="GO:0006355">
    <property type="term" value="P:regulation of DNA-templated transcription"/>
    <property type="evidence" value="ECO:0007669"/>
    <property type="project" value="InterPro"/>
</dbReference>
<dbReference type="InterPro" id="IPR014710">
    <property type="entry name" value="RmlC-like_jellyroll"/>
</dbReference>
<dbReference type="PRINTS" id="PR00034">
    <property type="entry name" value="HTHCRP"/>
</dbReference>
<sequence length="194" mass="21343">MEIFPIGTILTATDSADGPVYHIHEGCIVLSRLVANSVAQIVDVYGPGRIFVHPSAPTLAEVRIECRYEVLSLRKHARMIHESLVENLDRSQRHVALLCGKTAVQRIATVLMDLALQFGVDPVSCGTLSLPLTRTEIGDWLGLRGETVSRVFSQLVQQRAISLDTNRRLCVKNWQALSLIADGVDRCTGRAMAI</sequence>
<dbReference type="SUPFAM" id="SSF46785">
    <property type="entry name" value="Winged helix' DNA-binding domain"/>
    <property type="match status" value="1"/>
</dbReference>
<proteinExistence type="predicted"/>
<evidence type="ECO:0000259" key="1">
    <source>
        <dbReference type="PROSITE" id="PS51063"/>
    </source>
</evidence>
<dbReference type="EMBL" id="BJZP01000020">
    <property type="protein sequence ID" value="GEO86506.1"/>
    <property type="molecule type" value="Genomic_DNA"/>
</dbReference>
<reference evidence="2 3" key="1">
    <citation type="submission" date="2019-07" db="EMBL/GenBank/DDBJ databases">
        <title>Whole genome shotgun sequence of Rhizobium naphthalenivorans NBRC 107585.</title>
        <authorList>
            <person name="Hosoyama A."/>
            <person name="Uohara A."/>
            <person name="Ohji S."/>
            <person name="Ichikawa N."/>
        </authorList>
    </citation>
    <scope>NUCLEOTIDE SEQUENCE [LARGE SCALE GENOMIC DNA]</scope>
    <source>
        <strain evidence="2 3">NBRC 107585</strain>
    </source>
</reference>
<gene>
    <name evidence="2" type="ORF">RNA01_34380</name>
</gene>
<dbReference type="CDD" id="cd00092">
    <property type="entry name" value="HTH_CRP"/>
    <property type="match status" value="1"/>
</dbReference>
<dbReference type="GO" id="GO:0003677">
    <property type="term" value="F:DNA binding"/>
    <property type="evidence" value="ECO:0007669"/>
    <property type="project" value="InterPro"/>
</dbReference>
<dbReference type="Gene3D" id="2.60.120.10">
    <property type="entry name" value="Jelly Rolls"/>
    <property type="match status" value="1"/>
</dbReference>
<name>A0A512HM35_9HYPH</name>
<protein>
    <submittedName>
        <fullName evidence="2">Transcriptional regulator</fullName>
    </submittedName>
</protein>
<evidence type="ECO:0000313" key="2">
    <source>
        <dbReference type="EMBL" id="GEO86506.1"/>
    </source>
</evidence>